<dbReference type="Pfam" id="PF01321">
    <property type="entry name" value="Creatinase_N"/>
    <property type="match status" value="1"/>
</dbReference>
<evidence type="ECO:0000259" key="1">
    <source>
        <dbReference type="Pfam" id="PF01321"/>
    </source>
</evidence>
<accession>A0ABS2R5B0</accession>
<keyword evidence="2" id="KW-0378">Hydrolase</keyword>
<dbReference type="InterPro" id="IPR000587">
    <property type="entry name" value="Creatinase_N"/>
</dbReference>
<keyword evidence="3" id="KW-1185">Reference proteome</keyword>
<gene>
    <name evidence="2" type="ORF">JOC94_001800</name>
</gene>
<comment type="caution">
    <text evidence="2">The sequence shown here is derived from an EMBL/GenBank/DDBJ whole genome shotgun (WGS) entry which is preliminary data.</text>
</comment>
<organism evidence="2 3">
    <name type="scientific">Siminovitchia thermophila</name>
    <dbReference type="NCBI Taxonomy" id="1245522"/>
    <lineage>
        <taxon>Bacteria</taxon>
        <taxon>Bacillati</taxon>
        <taxon>Bacillota</taxon>
        <taxon>Bacilli</taxon>
        <taxon>Bacillales</taxon>
        <taxon>Bacillaceae</taxon>
        <taxon>Siminovitchia</taxon>
    </lineage>
</organism>
<protein>
    <submittedName>
        <fullName evidence="2">Xaa-Pro aminopeptidase</fullName>
    </submittedName>
</protein>
<dbReference type="Proteomes" id="UP000823485">
    <property type="component" value="Unassembled WGS sequence"/>
</dbReference>
<evidence type="ECO:0000313" key="3">
    <source>
        <dbReference type="Proteomes" id="UP000823485"/>
    </source>
</evidence>
<dbReference type="Gene3D" id="3.40.350.10">
    <property type="entry name" value="Creatinase/prolidase N-terminal domain"/>
    <property type="match status" value="1"/>
</dbReference>
<evidence type="ECO:0000313" key="2">
    <source>
        <dbReference type="EMBL" id="MBM7714828.1"/>
    </source>
</evidence>
<dbReference type="RefSeq" id="WP_139345562.1">
    <property type="nucleotide sequence ID" value="NZ_JAFBFH010000009.1"/>
</dbReference>
<proteinExistence type="predicted"/>
<dbReference type="GO" id="GO:0004177">
    <property type="term" value="F:aminopeptidase activity"/>
    <property type="evidence" value="ECO:0007669"/>
    <property type="project" value="UniProtKB-KW"/>
</dbReference>
<name>A0ABS2R5B0_9BACI</name>
<dbReference type="SUPFAM" id="SSF53092">
    <property type="entry name" value="Creatinase/prolidase N-terminal domain"/>
    <property type="match status" value="1"/>
</dbReference>
<feature type="domain" description="Creatinase N-terminal" evidence="1">
    <location>
        <begin position="5"/>
        <end position="31"/>
    </location>
</feature>
<reference evidence="2 3" key="1">
    <citation type="submission" date="2021-01" db="EMBL/GenBank/DDBJ databases">
        <title>Genomic Encyclopedia of Type Strains, Phase IV (KMG-IV): sequencing the most valuable type-strain genomes for metagenomic binning, comparative biology and taxonomic classification.</title>
        <authorList>
            <person name="Goeker M."/>
        </authorList>
    </citation>
    <scope>NUCLEOTIDE SEQUENCE [LARGE SCALE GENOMIC DNA]</scope>
    <source>
        <strain evidence="2 3">DSM 105453</strain>
    </source>
</reference>
<keyword evidence="2" id="KW-0645">Protease</keyword>
<dbReference type="InterPro" id="IPR029149">
    <property type="entry name" value="Creatin/AminoP/Spt16_N"/>
</dbReference>
<dbReference type="EMBL" id="JAFBFH010000009">
    <property type="protein sequence ID" value="MBM7714828.1"/>
    <property type="molecule type" value="Genomic_DNA"/>
</dbReference>
<sequence length="40" mass="4534">MSGKLTKLMEWLRQERIDAAFITSPDNVFYIGSMSNVGVK</sequence>
<keyword evidence="2" id="KW-0031">Aminopeptidase</keyword>